<dbReference type="AlphaFoldDB" id="A0A9P6ARY3"/>
<gene>
    <name evidence="2" type="ORF">BS47DRAFT_1395638</name>
</gene>
<protein>
    <submittedName>
        <fullName evidence="2">Uncharacterized protein</fullName>
    </submittedName>
</protein>
<accession>A0A9P6ARY3</accession>
<dbReference type="EMBL" id="MU129009">
    <property type="protein sequence ID" value="KAF9510853.1"/>
    <property type="molecule type" value="Genomic_DNA"/>
</dbReference>
<name>A0A9P6ARY3_9AGAM</name>
<feature type="compositionally biased region" description="Polar residues" evidence="1">
    <location>
        <begin position="102"/>
        <end position="115"/>
    </location>
</feature>
<feature type="compositionally biased region" description="Low complexity" evidence="1">
    <location>
        <begin position="314"/>
        <end position="323"/>
    </location>
</feature>
<feature type="region of interest" description="Disordered" evidence="1">
    <location>
        <begin position="300"/>
        <end position="334"/>
    </location>
</feature>
<dbReference type="Proteomes" id="UP000886523">
    <property type="component" value="Unassembled WGS sequence"/>
</dbReference>
<organism evidence="2 3">
    <name type="scientific">Hydnum rufescens UP504</name>
    <dbReference type="NCBI Taxonomy" id="1448309"/>
    <lineage>
        <taxon>Eukaryota</taxon>
        <taxon>Fungi</taxon>
        <taxon>Dikarya</taxon>
        <taxon>Basidiomycota</taxon>
        <taxon>Agaricomycotina</taxon>
        <taxon>Agaricomycetes</taxon>
        <taxon>Cantharellales</taxon>
        <taxon>Hydnaceae</taxon>
        <taxon>Hydnum</taxon>
    </lineage>
</organism>
<evidence type="ECO:0000313" key="3">
    <source>
        <dbReference type="Proteomes" id="UP000886523"/>
    </source>
</evidence>
<proteinExistence type="predicted"/>
<comment type="caution">
    <text evidence="2">The sequence shown here is derived from an EMBL/GenBank/DDBJ whole genome shotgun (WGS) entry which is preliminary data.</text>
</comment>
<evidence type="ECO:0000313" key="2">
    <source>
        <dbReference type="EMBL" id="KAF9510853.1"/>
    </source>
</evidence>
<evidence type="ECO:0000256" key="1">
    <source>
        <dbReference type="SAM" id="MobiDB-lite"/>
    </source>
</evidence>
<dbReference type="OrthoDB" id="3269353at2759"/>
<keyword evidence="3" id="KW-1185">Reference proteome</keyword>
<reference evidence="2" key="1">
    <citation type="journal article" date="2020" name="Nat. Commun.">
        <title>Large-scale genome sequencing of mycorrhizal fungi provides insights into the early evolution of symbiotic traits.</title>
        <authorList>
            <person name="Miyauchi S."/>
            <person name="Kiss E."/>
            <person name="Kuo A."/>
            <person name="Drula E."/>
            <person name="Kohler A."/>
            <person name="Sanchez-Garcia M."/>
            <person name="Morin E."/>
            <person name="Andreopoulos B."/>
            <person name="Barry K.W."/>
            <person name="Bonito G."/>
            <person name="Buee M."/>
            <person name="Carver A."/>
            <person name="Chen C."/>
            <person name="Cichocki N."/>
            <person name="Clum A."/>
            <person name="Culley D."/>
            <person name="Crous P.W."/>
            <person name="Fauchery L."/>
            <person name="Girlanda M."/>
            <person name="Hayes R.D."/>
            <person name="Keri Z."/>
            <person name="LaButti K."/>
            <person name="Lipzen A."/>
            <person name="Lombard V."/>
            <person name="Magnuson J."/>
            <person name="Maillard F."/>
            <person name="Murat C."/>
            <person name="Nolan M."/>
            <person name="Ohm R.A."/>
            <person name="Pangilinan J."/>
            <person name="Pereira M.F."/>
            <person name="Perotto S."/>
            <person name="Peter M."/>
            <person name="Pfister S."/>
            <person name="Riley R."/>
            <person name="Sitrit Y."/>
            <person name="Stielow J.B."/>
            <person name="Szollosi G."/>
            <person name="Zifcakova L."/>
            <person name="Stursova M."/>
            <person name="Spatafora J.W."/>
            <person name="Tedersoo L."/>
            <person name="Vaario L.M."/>
            <person name="Yamada A."/>
            <person name="Yan M."/>
            <person name="Wang P."/>
            <person name="Xu J."/>
            <person name="Bruns T."/>
            <person name="Baldrian P."/>
            <person name="Vilgalys R."/>
            <person name="Dunand C."/>
            <person name="Henrissat B."/>
            <person name="Grigoriev I.V."/>
            <person name="Hibbett D."/>
            <person name="Nagy L.G."/>
            <person name="Martin F.M."/>
        </authorList>
    </citation>
    <scope>NUCLEOTIDE SEQUENCE</scope>
    <source>
        <strain evidence="2">UP504</strain>
    </source>
</reference>
<sequence length="774" mass="85416">MDPRQPSELDSMDRSHLQAVDFSERKIYLLSCNVRIVSIVSNTDETLTSRKLPLTVKTGMMIVFILAHHLAQDFHRLILRGILDSPVYPETDGLKSSPLAASETQPPSRKVNNSVDIGLSRNARKGSISYKQGDLRDVPEHSNTQETRSPAPRWLVIVIPTSLLDLDTVNPSLSHSDTPRRTSSGVLVPLLPTLYLQLVAIAREFSLPSTAGLRTYLRVPDPAYNSRSNPGPRIMDGVWPLLWRQFLGSPDEHTMNSNHLLPIAGRIELDVDLRVARWYSAWARAHGKLTTKSDAFASFSYPPRGDIRTPPPGTGDDAPGEGETQVHPIHRSPRPHLRQLSLLERRARKLSSLSSICRAVVGCDQPSAPVLRDIEPTSLESDSLVVPLPPDCQREGSHHPQRWTWTISHGLPHLPVPLLIDRANVLLASPSRSVHIADRVAGSVGLTPTSATSFGPWRSGLVSPVCSFASRRPSPDIAKRVMEDPPYTPVAAASWALPNNDSEDVPPPSPLLRTPDIGERMTSPTMGPHSKHEVTLRVGSFRRAAGLNAKNPIRFPPCVALSVSLCFFALFKPVNLSRRFGRRSAQKPTQRGSSVRSNQLPATVIGRYPVMSTMDYPDLIIYPPVHPFLEIYPAKTATIPNTVEKPADTFQDVDGTVIQGLGASHPSVKLYPPEYRHDGQMVMHSERAAVPDAEGNDSPNRLIPAYPYFQLYPPVYPHVAQMLYPTAIRGKDENAPGTLTPAYPTFEPDESVYRHDLYPGLATQTQAQVPELEN</sequence>
<feature type="region of interest" description="Disordered" evidence="1">
    <location>
        <begin position="93"/>
        <end position="116"/>
    </location>
</feature>